<feature type="transmembrane region" description="Helical" evidence="1">
    <location>
        <begin position="57"/>
        <end position="75"/>
    </location>
</feature>
<dbReference type="InterPro" id="IPR022062">
    <property type="entry name" value="DUF3618"/>
</dbReference>
<evidence type="ECO:0000256" key="1">
    <source>
        <dbReference type="SAM" id="Phobius"/>
    </source>
</evidence>
<dbReference type="Pfam" id="PF12277">
    <property type="entry name" value="DUF3618"/>
    <property type="match status" value="1"/>
</dbReference>
<gene>
    <name evidence="2" type="ORF">GCU69_02805</name>
</gene>
<dbReference type="Proteomes" id="UP000621266">
    <property type="component" value="Unassembled WGS sequence"/>
</dbReference>
<keyword evidence="1" id="KW-0472">Membrane</keyword>
<dbReference type="EMBL" id="WHPN01000052">
    <property type="protein sequence ID" value="KAF4410636.1"/>
    <property type="molecule type" value="Genomic_DNA"/>
</dbReference>
<evidence type="ECO:0000313" key="3">
    <source>
        <dbReference type="Proteomes" id="UP000621266"/>
    </source>
</evidence>
<comment type="caution">
    <text evidence="2">The sequence shown here is derived from an EMBL/GenBank/DDBJ whole genome shotgun (WGS) entry which is preliminary data.</text>
</comment>
<sequence>MTSTPEELRAEVVRARERLGDTVEQLAARADVKSRARARAAEMRAEVEHEVRRVRPAPVLTAAGVLTAVLVLLVVRGRRAESGRG</sequence>
<evidence type="ECO:0000313" key="2">
    <source>
        <dbReference type="EMBL" id="KAF4410636.1"/>
    </source>
</evidence>
<name>A0ABQ7FNY0_9ACTN</name>
<reference evidence="2 3" key="1">
    <citation type="submission" date="2019-10" db="EMBL/GenBank/DDBJ databases">
        <title>Streptomyces tenebrisbrunneis sp.nov., an endogenous actinomycete isolated from of Lycium ruthenicum.</title>
        <authorList>
            <person name="Ma L."/>
        </authorList>
    </citation>
    <scope>NUCLEOTIDE SEQUENCE [LARGE SCALE GENOMIC DNA]</scope>
    <source>
        <strain evidence="2 3">TRM 66187</strain>
    </source>
</reference>
<proteinExistence type="predicted"/>
<keyword evidence="3" id="KW-1185">Reference proteome</keyword>
<organism evidence="2 3">
    <name type="scientific">Streptomyces lycii</name>
    <dbReference type="NCBI Taxonomy" id="2654337"/>
    <lineage>
        <taxon>Bacteria</taxon>
        <taxon>Bacillati</taxon>
        <taxon>Actinomycetota</taxon>
        <taxon>Actinomycetes</taxon>
        <taxon>Kitasatosporales</taxon>
        <taxon>Streptomycetaceae</taxon>
        <taxon>Streptomyces</taxon>
    </lineage>
</organism>
<protein>
    <submittedName>
        <fullName evidence="2">DUF3618 domain-containing protein</fullName>
    </submittedName>
</protein>
<keyword evidence="1" id="KW-0812">Transmembrane</keyword>
<dbReference type="RefSeq" id="WP_098754394.1">
    <property type="nucleotide sequence ID" value="NZ_WHPN01000052.1"/>
</dbReference>
<keyword evidence="1" id="KW-1133">Transmembrane helix</keyword>
<accession>A0ABQ7FNY0</accession>